<evidence type="ECO:0000313" key="2">
    <source>
        <dbReference type="Proteomes" id="UP000789860"/>
    </source>
</evidence>
<organism evidence="1 2">
    <name type="scientific">Scutellospora calospora</name>
    <dbReference type="NCBI Taxonomy" id="85575"/>
    <lineage>
        <taxon>Eukaryota</taxon>
        <taxon>Fungi</taxon>
        <taxon>Fungi incertae sedis</taxon>
        <taxon>Mucoromycota</taxon>
        <taxon>Glomeromycotina</taxon>
        <taxon>Glomeromycetes</taxon>
        <taxon>Diversisporales</taxon>
        <taxon>Gigasporaceae</taxon>
        <taxon>Scutellospora</taxon>
    </lineage>
</organism>
<sequence length="1166" mass="135761">MPHRIFYQYVNRFVHDEKINLIKYSEFRQPPDESVVYKDNRTQTIKKLWNKTTVNLCLLKNLDSYDDIDVGSLKIEFKNFVHDNVLKVYGLTYDGKNYFFVREYAAIDLRSYLNQKNSEGAPLEWNKKLLITSQIVDGLKFLHSKGFVHSDMILKNISLEQKIESPPVRKPSDINNIDCKLDEDCQLDFYDMLNVNKLRVEFINRFALNKGRNINGFDFSRANEFILYDHSDPKICKVYKQPPIFYIPKNLVSPWMKLNKFSLFENQDTEIEGLNDDAQIHFPIATVQYTCKTTDKFIQDIKDVLKNSDQSEYKRNLEKVFNNYGHYVATKVTLGGVLTIKNWSRVSAESRSYLRCYIQWGIDYGQGSASRIFEDVPLNNIPKLEATMFMGTMRTIGNLYSWFKNLYDCKFAEIISYDEVIPSYELLPDDFKKELFKLTKLVSDKKPYETLIPNIPTECEKQDMTKWIIKNPPIGIFFSNWIYDFSLQRGVILQHSGLERGRSSAFKFLKEPKITELNKITILLAQPKTRKEAYMLENGIILKDELELENVPFADYSSIFSQNDKYPKTIYCQIIFHAIKLSSKLLDFKALSDFSIMVNSALQDNMPYKKLSELFGNNYGHLLPRTLILGGILSKTYESYTDIILPQNIVFEYDMNDPQTPKNIEEKLNEWNSQFQHLDTSVFFSNSGDVVHRNKIKDWLMDLSENKRSWNVVTFEDWTPLYKVLKRTQQKIDEIFDETYHIVFNGEESLTQDQTTTIIKFPGPLIDDKYYIFGVVVRRNRLKGLDKYEGIPKISVRFDYPNNNSCVAYIYKNCDESLLIEADMKLLWFVLANPKGYCSGINRSIKVTYGELNVDNTQPVVAQPTSKELTSNCVLITSIVSRKDTIFYNIKPKNWSKTKINIEILEECIIPVDNSKKDEDDGFGDKDSDDGFDDKNSDDDLPEQVVLRWCVIDASEREAIVSLGNMCPLSLFGNYLNIEDEIFENTENVPRFPPQMLLEDAIKQHTIPNGNTLEAWKTFVNHSRKGNFIADYWIGYYLQQDILKSKNLYENSIEPVIQEESPYTQAAMGYFKKSADNNYSEAQLRYGYGLYYGKGVNKDQKEAIRYFKLGAENDNITAMYNLGIIWIFSNSQNEKEEGEKWLIKAAGLNHQKAIEVCDQRKINYRE</sequence>
<reference evidence="1" key="1">
    <citation type="submission" date="2021-06" db="EMBL/GenBank/DDBJ databases">
        <authorList>
            <person name="Kallberg Y."/>
            <person name="Tangrot J."/>
            <person name="Rosling A."/>
        </authorList>
    </citation>
    <scope>NUCLEOTIDE SEQUENCE</scope>
    <source>
        <strain evidence="1">AU212A</strain>
    </source>
</reference>
<accession>A0ACA9K5G0</accession>
<dbReference type="EMBL" id="CAJVPM010000864">
    <property type="protein sequence ID" value="CAG8453627.1"/>
    <property type="molecule type" value="Genomic_DNA"/>
</dbReference>
<evidence type="ECO:0000313" key="1">
    <source>
        <dbReference type="EMBL" id="CAG8453627.1"/>
    </source>
</evidence>
<keyword evidence="2" id="KW-1185">Reference proteome</keyword>
<comment type="caution">
    <text evidence="1">The sequence shown here is derived from an EMBL/GenBank/DDBJ whole genome shotgun (WGS) entry which is preliminary data.</text>
</comment>
<proteinExistence type="predicted"/>
<gene>
    <name evidence="1" type="ORF">SCALOS_LOCUS1301</name>
</gene>
<dbReference type="Proteomes" id="UP000789860">
    <property type="component" value="Unassembled WGS sequence"/>
</dbReference>
<name>A0ACA9K5G0_9GLOM</name>
<protein>
    <submittedName>
        <fullName evidence="1">9911_t:CDS:1</fullName>
    </submittedName>
</protein>